<proteinExistence type="predicted"/>
<organism evidence="1 2">
    <name type="scientific">Cuscuta epithymum</name>
    <dbReference type="NCBI Taxonomy" id="186058"/>
    <lineage>
        <taxon>Eukaryota</taxon>
        <taxon>Viridiplantae</taxon>
        <taxon>Streptophyta</taxon>
        <taxon>Embryophyta</taxon>
        <taxon>Tracheophyta</taxon>
        <taxon>Spermatophyta</taxon>
        <taxon>Magnoliopsida</taxon>
        <taxon>eudicotyledons</taxon>
        <taxon>Gunneridae</taxon>
        <taxon>Pentapetalae</taxon>
        <taxon>asterids</taxon>
        <taxon>lamiids</taxon>
        <taxon>Solanales</taxon>
        <taxon>Convolvulaceae</taxon>
        <taxon>Cuscuteae</taxon>
        <taxon>Cuscuta</taxon>
        <taxon>Cuscuta subgen. Cuscuta</taxon>
    </lineage>
</organism>
<reference evidence="1" key="1">
    <citation type="submission" date="2022-07" db="EMBL/GenBank/DDBJ databases">
        <authorList>
            <person name="Macas J."/>
            <person name="Novak P."/>
            <person name="Neumann P."/>
        </authorList>
    </citation>
    <scope>NUCLEOTIDE SEQUENCE</scope>
</reference>
<dbReference type="Proteomes" id="UP001152523">
    <property type="component" value="Unassembled WGS sequence"/>
</dbReference>
<accession>A0AAV0DRV4</accession>
<dbReference type="EMBL" id="CAMAPF010000145">
    <property type="protein sequence ID" value="CAH9107659.1"/>
    <property type="molecule type" value="Genomic_DNA"/>
</dbReference>
<protein>
    <submittedName>
        <fullName evidence="1">Uncharacterized protein</fullName>
    </submittedName>
</protein>
<gene>
    <name evidence="1" type="ORF">CEPIT_LOCUS18074</name>
</gene>
<dbReference type="AlphaFoldDB" id="A0AAV0DRV4"/>
<sequence length="341" mass="38410">MDRTQGPEGELVGSGVLGADLINAVHEEIAIPWQYNLMSTTATKKAGKEGMFVNKKGVQVGTVEKGADNDEPWGFYNLGNMWIKRDLKLASKYLIGAANGDQLQVVYQLAKLSNNYVDSGGGGVMYWNPFQTIQPFSAIGTPNGDKTVLVRDQHVSQAKETLLENLWEFMLTLYGSKRFVKLKLHNYRGLAYCVIILLQMTEQQVHTWLKDAKTWSSHSHKFLQLIKNMDTLIMEDDGLFLGSLFAAISKQLTIAEGETQHKDSNTLEPSLDMSANEVLYKSFSKEQPSRERLKAVRYAILRGLIVKLLKFTIRNSVRYWEGRGAKMKIKMKVQAGSYHPP</sequence>
<evidence type="ECO:0000313" key="1">
    <source>
        <dbReference type="EMBL" id="CAH9107659.1"/>
    </source>
</evidence>
<evidence type="ECO:0000313" key="2">
    <source>
        <dbReference type="Proteomes" id="UP001152523"/>
    </source>
</evidence>
<comment type="caution">
    <text evidence="1">The sequence shown here is derived from an EMBL/GenBank/DDBJ whole genome shotgun (WGS) entry which is preliminary data.</text>
</comment>
<name>A0AAV0DRV4_9ASTE</name>
<keyword evidence="2" id="KW-1185">Reference proteome</keyword>